<evidence type="ECO:0000313" key="17">
    <source>
        <dbReference type="Proteomes" id="UP000317238"/>
    </source>
</evidence>
<comment type="similarity">
    <text evidence="4">Belongs to the radical SAM superfamily. NifB family.</text>
</comment>
<keyword evidence="7" id="KW-0949">S-adenosyl-L-methionine</keyword>
<comment type="pathway">
    <text evidence="3">Cofactor biosynthesis; Fe-Mo cofactor biosynthesis.</text>
</comment>
<keyword evidence="6" id="KW-0004">4Fe-4S</keyword>
<dbReference type="PANTHER" id="PTHR43787">
    <property type="entry name" value="FEMO COFACTOR BIOSYNTHESIS PROTEIN NIFB-RELATED"/>
    <property type="match status" value="1"/>
</dbReference>
<proteinExistence type="inferred from homology"/>
<dbReference type="InterPro" id="IPR058240">
    <property type="entry name" value="rSAM_sf"/>
</dbReference>
<keyword evidence="10" id="KW-0411">Iron-sulfur</keyword>
<dbReference type="InterPro" id="IPR006638">
    <property type="entry name" value="Elp3/MiaA/NifB-like_rSAM"/>
</dbReference>
<dbReference type="SFLD" id="SFLDS00029">
    <property type="entry name" value="Radical_SAM"/>
    <property type="match status" value="1"/>
</dbReference>
<protein>
    <recommendedName>
        <fullName evidence="5">FeMo cofactor biosynthesis protein NifB</fullName>
    </recommendedName>
    <alternativeName>
        <fullName evidence="14">Nitrogenase cofactor maturase NifB</fullName>
    </alternativeName>
    <alternativeName>
        <fullName evidence="13">Radical SAM assemblase NifB</fullName>
    </alternativeName>
</protein>
<dbReference type="InterPro" id="IPR007197">
    <property type="entry name" value="rSAM"/>
</dbReference>
<gene>
    <name evidence="16" type="primary">nifB</name>
    <name evidence="16" type="ORF">Pan14r_01800</name>
</gene>
<dbReference type="SFLD" id="SFLDF00281">
    <property type="entry name" value="FeMo_cofactor_biosynthesis_pro"/>
    <property type="match status" value="1"/>
</dbReference>
<evidence type="ECO:0000256" key="9">
    <source>
        <dbReference type="ARBA" id="ARBA00023004"/>
    </source>
</evidence>
<name>A0A5C5Y371_9PLAN</name>
<evidence type="ECO:0000256" key="10">
    <source>
        <dbReference type="ARBA" id="ARBA00023014"/>
    </source>
</evidence>
<evidence type="ECO:0000256" key="14">
    <source>
        <dbReference type="ARBA" id="ARBA00032102"/>
    </source>
</evidence>
<dbReference type="SMART" id="SM00729">
    <property type="entry name" value="Elp3"/>
    <property type="match status" value="1"/>
</dbReference>
<evidence type="ECO:0000256" key="2">
    <source>
        <dbReference type="ARBA" id="ARBA00003522"/>
    </source>
</evidence>
<dbReference type="InterPro" id="IPR013785">
    <property type="entry name" value="Aldolase_TIM"/>
</dbReference>
<dbReference type="Gene3D" id="3.30.420.130">
    <property type="entry name" value="Dinitrogenase iron-molybdenum cofactor biosynthesis domain"/>
    <property type="match status" value="1"/>
</dbReference>
<dbReference type="GO" id="GO:0016829">
    <property type="term" value="F:lyase activity"/>
    <property type="evidence" value="ECO:0007669"/>
    <property type="project" value="UniProtKB-KW"/>
</dbReference>
<comment type="caution">
    <text evidence="16">The sequence shown here is derived from an EMBL/GenBank/DDBJ whole genome shotgun (WGS) entry which is preliminary data.</text>
</comment>
<dbReference type="EMBL" id="SJPL01000001">
    <property type="protein sequence ID" value="TWT67942.1"/>
    <property type="molecule type" value="Genomic_DNA"/>
</dbReference>
<dbReference type="Proteomes" id="UP000317238">
    <property type="component" value="Unassembled WGS sequence"/>
</dbReference>
<dbReference type="AlphaFoldDB" id="A0A5C5Y371"/>
<keyword evidence="17" id="KW-1185">Reference proteome</keyword>
<dbReference type="GO" id="GO:0046872">
    <property type="term" value="F:metal ion binding"/>
    <property type="evidence" value="ECO:0007669"/>
    <property type="project" value="UniProtKB-KW"/>
</dbReference>
<evidence type="ECO:0000256" key="8">
    <source>
        <dbReference type="ARBA" id="ARBA00022723"/>
    </source>
</evidence>
<sequence length="429" mass="46357">MSLQCHPCFDPEARHQYGRVHLPVAPKCNVGCNFCNRKFDCLNESRPGVSSTLLTPEQSLTYLNKVVDLVDTPITVVGIAGPGDPFANADKTMRTLRLVRKHHPSMLLCVASNGLEIAPHVEELAELKTSHVTLTINAIDPKIGAKIYRFARLGRKVLRGIEAAEALLDQQLDAIDLLKSHGMTVKVNSIVMPGINDHHIPDIARLAGRLDVDYHNCMALYPLADTPFANLDEPDAAMMTDIRGRCGEFVPQMEHCQRCRADAAGMLGEDNAEVVQQALTEAASMEASPSDQRPYVAVTSFEGLLINQHLGESEQLWIFGRDPDGSFRPIETRPTPLPGSGESRWDELADRLDDCSVLLCGNAGQSPKVALAKHGVRVLVAEGMIEDALHAIYQGQKPRMPARVLAQASGCDTDGVGCGGCPGSGTGCG</sequence>
<evidence type="ECO:0000256" key="12">
    <source>
        <dbReference type="ARBA" id="ARBA00023239"/>
    </source>
</evidence>
<reference evidence="16 17" key="1">
    <citation type="submission" date="2019-02" db="EMBL/GenBank/DDBJ databases">
        <title>Deep-cultivation of Planctomycetes and their phenomic and genomic characterization uncovers novel biology.</title>
        <authorList>
            <person name="Wiegand S."/>
            <person name="Jogler M."/>
            <person name="Boedeker C."/>
            <person name="Pinto D."/>
            <person name="Vollmers J."/>
            <person name="Rivas-Marin E."/>
            <person name="Kohn T."/>
            <person name="Peeters S.H."/>
            <person name="Heuer A."/>
            <person name="Rast P."/>
            <person name="Oberbeckmann S."/>
            <person name="Bunk B."/>
            <person name="Jeske O."/>
            <person name="Meyerdierks A."/>
            <person name="Storesund J.E."/>
            <person name="Kallscheuer N."/>
            <person name="Luecker S."/>
            <person name="Lage O.M."/>
            <person name="Pohl T."/>
            <person name="Merkel B.J."/>
            <person name="Hornburger P."/>
            <person name="Mueller R.-W."/>
            <person name="Bruemmer F."/>
            <person name="Labrenz M."/>
            <person name="Spormann A.M."/>
            <person name="Op Den Camp H."/>
            <person name="Overmann J."/>
            <person name="Amann R."/>
            <person name="Jetten M.S.M."/>
            <person name="Mascher T."/>
            <person name="Medema M.H."/>
            <person name="Devos D.P."/>
            <person name="Kaster A.-K."/>
            <person name="Ovreas L."/>
            <person name="Rohde M."/>
            <person name="Galperin M.Y."/>
            <person name="Jogler C."/>
        </authorList>
    </citation>
    <scope>NUCLEOTIDE SEQUENCE [LARGE SCALE GENOMIC DNA]</scope>
    <source>
        <strain evidence="16 17">Pan14r</strain>
    </source>
</reference>
<keyword evidence="12" id="KW-0456">Lyase</keyword>
<dbReference type="GO" id="GO:0051539">
    <property type="term" value="F:4 iron, 4 sulfur cluster binding"/>
    <property type="evidence" value="ECO:0007669"/>
    <property type="project" value="UniProtKB-KW"/>
</dbReference>
<comment type="function">
    <text evidence="2">Involved in the biosynthesis of the iron-molybdenum cofactor (FeMo-co or M-cluster) found in the dinitrogenase enzyme of the nitrogenase complex in nitrogen-fixing microorganisms. NifB catalyzes the crucial step of radical SAM-dependent carbide insertion that occurs concomitant with the insertion of a 9th sulfur and the rearrangement/coupling of two [4Fe-4S] clusters into a [8Fe-9S-C] cluster, the precursor to the M-cluster.</text>
</comment>
<evidence type="ECO:0000259" key="15">
    <source>
        <dbReference type="PROSITE" id="PS51918"/>
    </source>
</evidence>
<dbReference type="SUPFAM" id="SSF53146">
    <property type="entry name" value="Nitrogenase accessory factor-like"/>
    <property type="match status" value="1"/>
</dbReference>
<dbReference type="InterPro" id="IPR036105">
    <property type="entry name" value="DiNase_FeMo-co_biosyn_sf"/>
</dbReference>
<dbReference type="UniPathway" id="UPA00782"/>
<evidence type="ECO:0000256" key="1">
    <source>
        <dbReference type="ARBA" id="ARBA00001966"/>
    </source>
</evidence>
<dbReference type="Pfam" id="PF04055">
    <property type="entry name" value="Radical_SAM"/>
    <property type="match status" value="1"/>
</dbReference>
<dbReference type="SUPFAM" id="SSF102114">
    <property type="entry name" value="Radical SAM enzymes"/>
    <property type="match status" value="1"/>
</dbReference>
<dbReference type="OrthoDB" id="9764725at2"/>
<evidence type="ECO:0000256" key="13">
    <source>
        <dbReference type="ARBA" id="ARBA00030926"/>
    </source>
</evidence>
<evidence type="ECO:0000256" key="7">
    <source>
        <dbReference type="ARBA" id="ARBA00022691"/>
    </source>
</evidence>
<keyword evidence="9" id="KW-0408">Iron</keyword>
<organism evidence="16 17">
    <name type="scientific">Crateriforma conspicua</name>
    <dbReference type="NCBI Taxonomy" id="2527996"/>
    <lineage>
        <taxon>Bacteria</taxon>
        <taxon>Pseudomonadati</taxon>
        <taxon>Planctomycetota</taxon>
        <taxon>Planctomycetia</taxon>
        <taxon>Planctomycetales</taxon>
        <taxon>Planctomycetaceae</taxon>
        <taxon>Crateriforma</taxon>
    </lineage>
</organism>
<evidence type="ECO:0000256" key="4">
    <source>
        <dbReference type="ARBA" id="ARBA00006804"/>
    </source>
</evidence>
<comment type="cofactor">
    <cofactor evidence="1">
        <name>[4Fe-4S] cluster</name>
        <dbReference type="ChEBI" id="CHEBI:49883"/>
    </cofactor>
</comment>
<dbReference type="PROSITE" id="PS51918">
    <property type="entry name" value="RADICAL_SAM"/>
    <property type="match status" value="1"/>
</dbReference>
<dbReference type="Gene3D" id="3.20.20.70">
    <property type="entry name" value="Aldolase class I"/>
    <property type="match status" value="1"/>
</dbReference>
<dbReference type="SFLD" id="SFLDG01068">
    <property type="entry name" value="FeMo_cofactor_biosynthesis_pro"/>
    <property type="match status" value="1"/>
</dbReference>
<dbReference type="Pfam" id="PF02579">
    <property type="entry name" value="Nitro_FeMo-Co"/>
    <property type="match status" value="1"/>
</dbReference>
<evidence type="ECO:0000313" key="16">
    <source>
        <dbReference type="EMBL" id="TWT67942.1"/>
    </source>
</evidence>
<dbReference type="SFLD" id="SFLDG01067">
    <property type="entry name" value="SPASM/twitch_domain_containing"/>
    <property type="match status" value="1"/>
</dbReference>
<evidence type="ECO:0000256" key="5">
    <source>
        <dbReference type="ARBA" id="ARBA00021702"/>
    </source>
</evidence>
<keyword evidence="8" id="KW-0479">Metal-binding</keyword>
<dbReference type="RefSeq" id="WP_146438044.1">
    <property type="nucleotide sequence ID" value="NZ_SJPL01000001.1"/>
</dbReference>
<evidence type="ECO:0000256" key="3">
    <source>
        <dbReference type="ARBA" id="ARBA00005155"/>
    </source>
</evidence>
<keyword evidence="11" id="KW-0535">Nitrogen fixation</keyword>
<dbReference type="PANTHER" id="PTHR43787:SF13">
    <property type="entry name" value="FEMO COFACTOR BIOSYNTHESIS PROTEIN NIFB"/>
    <property type="match status" value="1"/>
</dbReference>
<evidence type="ECO:0000256" key="6">
    <source>
        <dbReference type="ARBA" id="ARBA00022485"/>
    </source>
</evidence>
<accession>A0A5C5Y371</accession>
<dbReference type="InterPro" id="IPR003731">
    <property type="entry name" value="Di-Nase_FeMo-co_biosynth"/>
</dbReference>
<feature type="domain" description="Radical SAM core" evidence="15">
    <location>
        <begin position="14"/>
        <end position="260"/>
    </location>
</feature>
<evidence type="ECO:0000256" key="11">
    <source>
        <dbReference type="ARBA" id="ARBA00023231"/>
    </source>
</evidence>